<sequence>MTQMRCHFGRKFLVKRAGHDTNAELRPQSTTASQTATCTQPPNRPCSLVKPYTPTQNHQQRRT</sequence>
<name>A0A0A9DAW2_ARUDO</name>
<accession>A0A0A9DAW2</accession>
<reference evidence="2" key="1">
    <citation type="submission" date="2014-09" db="EMBL/GenBank/DDBJ databases">
        <authorList>
            <person name="Magalhaes I.L.F."/>
            <person name="Oliveira U."/>
            <person name="Santos F.R."/>
            <person name="Vidigal T.H.D.A."/>
            <person name="Brescovit A.D."/>
            <person name="Santos A.J."/>
        </authorList>
    </citation>
    <scope>NUCLEOTIDE SEQUENCE</scope>
    <source>
        <tissue evidence="2">Shoot tissue taken approximately 20 cm above the soil surface</tissue>
    </source>
</reference>
<organism evidence="2">
    <name type="scientific">Arundo donax</name>
    <name type="common">Giant reed</name>
    <name type="synonym">Donax arundinaceus</name>
    <dbReference type="NCBI Taxonomy" id="35708"/>
    <lineage>
        <taxon>Eukaryota</taxon>
        <taxon>Viridiplantae</taxon>
        <taxon>Streptophyta</taxon>
        <taxon>Embryophyta</taxon>
        <taxon>Tracheophyta</taxon>
        <taxon>Spermatophyta</taxon>
        <taxon>Magnoliopsida</taxon>
        <taxon>Liliopsida</taxon>
        <taxon>Poales</taxon>
        <taxon>Poaceae</taxon>
        <taxon>PACMAD clade</taxon>
        <taxon>Arundinoideae</taxon>
        <taxon>Arundineae</taxon>
        <taxon>Arundo</taxon>
    </lineage>
</organism>
<evidence type="ECO:0000313" key="2">
    <source>
        <dbReference type="EMBL" id="JAD80887.1"/>
    </source>
</evidence>
<feature type="region of interest" description="Disordered" evidence="1">
    <location>
        <begin position="18"/>
        <end position="63"/>
    </location>
</feature>
<evidence type="ECO:0000256" key="1">
    <source>
        <dbReference type="SAM" id="MobiDB-lite"/>
    </source>
</evidence>
<feature type="compositionally biased region" description="Polar residues" evidence="1">
    <location>
        <begin position="53"/>
        <end position="63"/>
    </location>
</feature>
<protein>
    <submittedName>
        <fullName evidence="2">Uncharacterized protein</fullName>
    </submittedName>
</protein>
<feature type="compositionally biased region" description="Low complexity" evidence="1">
    <location>
        <begin position="27"/>
        <end position="41"/>
    </location>
</feature>
<reference evidence="2" key="2">
    <citation type="journal article" date="2015" name="Data Brief">
        <title>Shoot transcriptome of the giant reed, Arundo donax.</title>
        <authorList>
            <person name="Barrero R.A."/>
            <person name="Guerrero F.D."/>
            <person name="Moolhuijzen P."/>
            <person name="Goolsby J.A."/>
            <person name="Tidwell J."/>
            <person name="Bellgard S.E."/>
            <person name="Bellgard M.I."/>
        </authorList>
    </citation>
    <scope>NUCLEOTIDE SEQUENCE</scope>
    <source>
        <tissue evidence="2">Shoot tissue taken approximately 20 cm above the soil surface</tissue>
    </source>
</reference>
<dbReference type="AlphaFoldDB" id="A0A0A9DAW2"/>
<proteinExistence type="predicted"/>
<dbReference type="EMBL" id="GBRH01217008">
    <property type="protein sequence ID" value="JAD80887.1"/>
    <property type="molecule type" value="Transcribed_RNA"/>
</dbReference>